<keyword evidence="5 6" id="KW-0472">Membrane</keyword>
<feature type="transmembrane region" description="Helical" evidence="6">
    <location>
        <begin position="130"/>
        <end position="149"/>
    </location>
</feature>
<feature type="transmembrane region" description="Helical" evidence="6">
    <location>
        <begin position="216"/>
        <end position="238"/>
    </location>
</feature>
<dbReference type="RefSeq" id="WP_305104829.1">
    <property type="nucleotide sequence ID" value="NZ_JAUTWS010000014.1"/>
</dbReference>
<feature type="transmembrane region" description="Helical" evidence="6">
    <location>
        <begin position="31"/>
        <end position="53"/>
    </location>
</feature>
<dbReference type="EMBL" id="JAUTWS010000014">
    <property type="protein sequence ID" value="MDO9709963.1"/>
    <property type="molecule type" value="Genomic_DNA"/>
</dbReference>
<evidence type="ECO:0000313" key="7">
    <source>
        <dbReference type="EMBL" id="MDO9709963.1"/>
    </source>
</evidence>
<evidence type="ECO:0000256" key="2">
    <source>
        <dbReference type="ARBA" id="ARBA00022475"/>
    </source>
</evidence>
<proteinExistence type="predicted"/>
<feature type="transmembrane region" description="Helical" evidence="6">
    <location>
        <begin position="161"/>
        <end position="180"/>
    </location>
</feature>
<evidence type="ECO:0000256" key="1">
    <source>
        <dbReference type="ARBA" id="ARBA00004651"/>
    </source>
</evidence>
<accession>A0ABT9E1D0</accession>
<feature type="transmembrane region" description="Helical" evidence="6">
    <location>
        <begin position="341"/>
        <end position="363"/>
    </location>
</feature>
<keyword evidence="3 6" id="KW-0812">Transmembrane</keyword>
<dbReference type="Pfam" id="PF02653">
    <property type="entry name" value="BPD_transp_2"/>
    <property type="match status" value="1"/>
</dbReference>
<dbReference type="Proteomes" id="UP001243009">
    <property type="component" value="Unassembled WGS sequence"/>
</dbReference>
<evidence type="ECO:0000256" key="6">
    <source>
        <dbReference type="SAM" id="Phobius"/>
    </source>
</evidence>
<feature type="transmembrane region" description="Helical" evidence="6">
    <location>
        <begin position="82"/>
        <end position="100"/>
    </location>
</feature>
<feature type="transmembrane region" description="Helical" evidence="6">
    <location>
        <begin position="288"/>
        <end position="305"/>
    </location>
</feature>
<reference evidence="7 8" key="1">
    <citation type="submission" date="2023-08" db="EMBL/GenBank/DDBJ databases">
        <title>The draft genome sequence of Paracraurococcus sp. LOR1-02.</title>
        <authorList>
            <person name="Kingkaew E."/>
            <person name="Tanasupawat S."/>
        </authorList>
    </citation>
    <scope>NUCLEOTIDE SEQUENCE [LARGE SCALE GENOMIC DNA]</scope>
    <source>
        <strain evidence="7 8">LOR1-02</strain>
    </source>
</reference>
<organism evidence="7 8">
    <name type="scientific">Paracraurococcus lichenis</name>
    <dbReference type="NCBI Taxonomy" id="3064888"/>
    <lineage>
        <taxon>Bacteria</taxon>
        <taxon>Pseudomonadati</taxon>
        <taxon>Pseudomonadota</taxon>
        <taxon>Alphaproteobacteria</taxon>
        <taxon>Acetobacterales</taxon>
        <taxon>Roseomonadaceae</taxon>
        <taxon>Paracraurococcus</taxon>
    </lineage>
</organism>
<keyword evidence="2" id="KW-1003">Cell membrane</keyword>
<evidence type="ECO:0000256" key="4">
    <source>
        <dbReference type="ARBA" id="ARBA00022989"/>
    </source>
</evidence>
<dbReference type="CDD" id="cd06580">
    <property type="entry name" value="TM_PBP1_transp_TpRbsC_like"/>
    <property type="match status" value="1"/>
</dbReference>
<comment type="subcellular location">
    <subcellularLocation>
        <location evidence="1">Cell membrane</location>
        <topology evidence="1">Multi-pass membrane protein</topology>
    </subcellularLocation>
</comment>
<keyword evidence="8" id="KW-1185">Reference proteome</keyword>
<evidence type="ECO:0000256" key="5">
    <source>
        <dbReference type="ARBA" id="ARBA00023136"/>
    </source>
</evidence>
<keyword evidence="4 6" id="KW-1133">Transmembrane helix</keyword>
<protein>
    <submittedName>
        <fullName evidence="7">ABC transporter permease</fullName>
    </submittedName>
</protein>
<dbReference type="PANTHER" id="PTHR47089:SF1">
    <property type="entry name" value="GUANOSINE ABC TRANSPORTER PERMEASE PROTEIN NUPP"/>
    <property type="match status" value="1"/>
</dbReference>
<comment type="caution">
    <text evidence="7">The sequence shown here is derived from an EMBL/GenBank/DDBJ whole genome shotgun (WGS) entry which is preliminary data.</text>
</comment>
<feature type="transmembrane region" description="Helical" evidence="6">
    <location>
        <begin position="259"/>
        <end position="282"/>
    </location>
</feature>
<evidence type="ECO:0000256" key="3">
    <source>
        <dbReference type="ARBA" id="ARBA00022692"/>
    </source>
</evidence>
<name>A0ABT9E1D0_9PROT</name>
<evidence type="ECO:0000313" key="8">
    <source>
        <dbReference type="Proteomes" id="UP001243009"/>
    </source>
</evidence>
<gene>
    <name evidence="7" type="ORF">Q7A36_16540</name>
</gene>
<dbReference type="PANTHER" id="PTHR47089">
    <property type="entry name" value="ABC TRANSPORTER, PERMEASE PROTEIN"/>
    <property type="match status" value="1"/>
</dbReference>
<feature type="transmembrane region" description="Helical" evidence="6">
    <location>
        <begin position="310"/>
        <end position="329"/>
    </location>
</feature>
<feature type="transmembrane region" description="Helical" evidence="6">
    <location>
        <begin position="107"/>
        <end position="124"/>
    </location>
</feature>
<sequence length="371" mass="38237">MSSAAEAVGAISGADVAPVDRWYPWRRAAEAGLAPLLALLAAFAGFALFLLALDRSPAEFVELVWRGAFGSWFSLQNTLQRAAPLLLTALCVAIPARLGLVIIGGEAAIALGGLAAIAAALPILGAPALLVWVVMALAGMAAGAAWIGLSGWLRARRGVNETIASLVLAYIGIALFNHLVEGLLRDPASLNKPSTWGLGDELMLPKLPGTDVHPGLLLGLLACIGAWVLIARTALGFAGRVTGGNLRAAQLQGLPVERLMIGACLLGGACAGLAGMVEVAAVHGRANASLIAGYGWSGILIAFLARHNPLAIIPMAVLLGGLGAAGGLLQRRMDLPDATVLVLQGFIFIAILASDTLLGRFAWFQPRRTEA</sequence>
<dbReference type="InterPro" id="IPR001851">
    <property type="entry name" value="ABC_transp_permease"/>
</dbReference>